<proteinExistence type="inferred from homology"/>
<dbReference type="PANTHER" id="PTHR35024">
    <property type="entry name" value="HYPOTHETICAL CYTOSOLIC PROTEIN"/>
    <property type="match status" value="1"/>
</dbReference>
<evidence type="ECO:0000256" key="1">
    <source>
        <dbReference type="ARBA" id="ARBA00044755"/>
    </source>
</evidence>
<gene>
    <name evidence="2" type="ORF">EW093_02400</name>
</gene>
<reference evidence="2 3" key="1">
    <citation type="submission" date="2019-02" db="EMBL/GenBank/DDBJ databases">
        <authorList>
            <person name="Fomenkov A."/>
            <person name="Dubinina G."/>
            <person name="Grabovich M."/>
            <person name="Vincze T."/>
            <person name="Roberts R.J."/>
        </authorList>
    </citation>
    <scope>NUCLEOTIDE SEQUENCE [LARGE SCALE GENOMIC DNA]</scope>
    <source>
        <strain evidence="2 3">P</strain>
    </source>
</reference>
<dbReference type="EMBL" id="CP035807">
    <property type="protein sequence ID" value="QEN03594.1"/>
    <property type="molecule type" value="Genomic_DNA"/>
</dbReference>
<organism evidence="2 3">
    <name type="scientific">Thiospirochaeta perfilievii</name>
    <dbReference type="NCBI Taxonomy" id="252967"/>
    <lineage>
        <taxon>Bacteria</taxon>
        <taxon>Pseudomonadati</taxon>
        <taxon>Spirochaetota</taxon>
        <taxon>Spirochaetia</taxon>
        <taxon>Spirochaetales</taxon>
        <taxon>Spirochaetaceae</taxon>
        <taxon>Thiospirochaeta</taxon>
    </lineage>
</organism>
<keyword evidence="3" id="KW-1185">Reference proteome</keyword>
<dbReference type="Proteomes" id="UP000323824">
    <property type="component" value="Chromosome"/>
</dbReference>
<evidence type="ECO:0000313" key="3">
    <source>
        <dbReference type="Proteomes" id="UP000323824"/>
    </source>
</evidence>
<dbReference type="AlphaFoldDB" id="A0A5C1QAB0"/>
<accession>A0A5C1QAB0</accession>
<dbReference type="OrthoDB" id="350528at2"/>
<dbReference type="InterPro" id="IPR007607">
    <property type="entry name" value="BacA/B"/>
</dbReference>
<reference evidence="2 3" key="2">
    <citation type="submission" date="2019-09" db="EMBL/GenBank/DDBJ databases">
        <title>Complete Genome Sequence and Methylome Analysis of free living Spirochaetas.</title>
        <authorList>
            <person name="Leshcheva N."/>
            <person name="Mikheeva N."/>
        </authorList>
    </citation>
    <scope>NUCLEOTIDE SEQUENCE [LARGE SCALE GENOMIC DNA]</scope>
    <source>
        <strain evidence="2 3">P</strain>
    </source>
</reference>
<name>A0A5C1QAB0_9SPIO</name>
<protein>
    <submittedName>
        <fullName evidence="2">Polymer-forming cytoskeletal protein</fullName>
    </submittedName>
</protein>
<dbReference type="Pfam" id="PF04519">
    <property type="entry name" value="Bactofilin"/>
    <property type="match status" value="1"/>
</dbReference>
<dbReference type="PANTHER" id="PTHR35024:SF4">
    <property type="entry name" value="POLYMER-FORMING CYTOSKELETAL PROTEIN"/>
    <property type="match status" value="1"/>
</dbReference>
<comment type="similarity">
    <text evidence="1">Belongs to the bactofilin family.</text>
</comment>
<sequence>MLKNENKIAELGVNTSYKGNLTFDKHLKIKGKYNGSILSGGTLYIEDSALFEGDINVKEAVIAGQILGDVTATERIDILSNSVIKGNLIAPTIKIADGVQIEGRCQMIQDSDTVDIFSTSVSQLKKSVSII</sequence>
<dbReference type="KEGG" id="sper:EW093_02400"/>
<evidence type="ECO:0000313" key="2">
    <source>
        <dbReference type="EMBL" id="QEN03594.1"/>
    </source>
</evidence>